<protein>
    <submittedName>
        <fullName evidence="1">Polymorphic toxin-type HINT domain-containing protein</fullName>
    </submittedName>
</protein>
<evidence type="ECO:0000313" key="2">
    <source>
        <dbReference type="Proteomes" id="UP001375539"/>
    </source>
</evidence>
<keyword evidence="2" id="KW-1185">Reference proteome</keyword>
<evidence type="ECO:0000313" key="1">
    <source>
        <dbReference type="EMBL" id="MEJ8659461.1"/>
    </source>
</evidence>
<sequence>MSASGVARRVRRWARRVVPGTDARLLGLRASQSGQSALEYVGLVVVVAAIVGALVGTGIGPTLAEGLSTQVCRITGGGDCGGGDGTQAQDGAGGQDAGGSDGTGGEQNASDDGDTPKSQEQLDYEKALKELQDAQAAEQSDSDKAKEAAKELAKILAEELGITDALDCITKGDMGACTETLVNILLSLVGGAVGKLAAKYGAPWKWKKAYELIQKLKKHGGDLYDGLTGLLKNRKRVKDAEKALDDARKKYDPEKQKKPDEKPGDKDPDEKKPDDTPTNCPVAHSFPPGTRVLLAGGWSIPIESVRLGDQVVATDPASGLTTVRPVVRTFVTHDDKDFTRLGTTAGPVTATDTHPFWLTGERRWAEAGDIGTGDTLRLPDGGSLQVTSVTRYAQRQTTYDLAVDGLHSYYVGIGSAHALVHNNNGCKEFETDPSVKGPAAGKKLKPPHDRHTVAGAKHGQVKEKNTVILKGREAEVEADIKGIAEGKGKLVDNGSAYEINGRKYGVEENGRTYPISGKGLVDMNRTEYAALKEIARAGGDPSKVKAFQFDPKFKNNPAAVEKAKQVYDGTYQ</sequence>
<gene>
    <name evidence="1" type="ORF">WKI58_23555</name>
</gene>
<organism evidence="1 2">
    <name type="scientific">Streptomyces pratisoli</name>
    <dbReference type="NCBI Taxonomy" id="3139917"/>
    <lineage>
        <taxon>Bacteria</taxon>
        <taxon>Bacillati</taxon>
        <taxon>Actinomycetota</taxon>
        <taxon>Actinomycetes</taxon>
        <taxon>Kitasatosporales</taxon>
        <taxon>Streptomycetaceae</taxon>
        <taxon>Streptomyces</taxon>
    </lineage>
</organism>
<comment type="caution">
    <text evidence="1">The sequence shown here is derived from an EMBL/GenBank/DDBJ whole genome shotgun (WGS) entry which is preliminary data.</text>
</comment>
<dbReference type="EMBL" id="JBBKAI010000002">
    <property type="protein sequence ID" value="MEJ8659461.1"/>
    <property type="molecule type" value="Genomic_DNA"/>
</dbReference>
<proteinExistence type="predicted"/>
<name>A0ACC6QMG6_9ACTN</name>
<reference evidence="1" key="1">
    <citation type="submission" date="2024-03" db="EMBL/GenBank/DDBJ databases">
        <title>Novel Streptomyces species of biotechnological and ecological value are a feature of Machair soil.</title>
        <authorList>
            <person name="Prole J.R."/>
            <person name="Goodfellow M."/>
            <person name="Allenby N."/>
            <person name="Ward A.C."/>
        </authorList>
    </citation>
    <scope>NUCLEOTIDE SEQUENCE</scope>
    <source>
        <strain evidence="1">MS1.AVA.4</strain>
    </source>
</reference>
<accession>A0ACC6QMG6</accession>
<dbReference type="Proteomes" id="UP001375539">
    <property type="component" value="Unassembled WGS sequence"/>
</dbReference>